<dbReference type="RefSeq" id="XP_009172181.1">
    <property type="nucleotide sequence ID" value="XM_009173917.1"/>
</dbReference>
<dbReference type="GeneID" id="20322367"/>
<gene>
    <name evidence="1" type="ORF">T265_08188</name>
</gene>
<dbReference type="CTD" id="20322367"/>
<evidence type="ECO:0000313" key="1">
    <source>
        <dbReference type="EMBL" id="KER24056.1"/>
    </source>
</evidence>
<dbReference type="EMBL" id="KL596824">
    <property type="protein sequence ID" value="KER24056.1"/>
    <property type="molecule type" value="Genomic_DNA"/>
</dbReference>
<protein>
    <submittedName>
        <fullName evidence="1">Uncharacterized protein</fullName>
    </submittedName>
</protein>
<dbReference type="Proteomes" id="UP000054324">
    <property type="component" value="Unassembled WGS sequence"/>
</dbReference>
<proteinExistence type="predicted"/>
<reference evidence="1 2" key="1">
    <citation type="submission" date="2013-11" db="EMBL/GenBank/DDBJ databases">
        <title>Opisthorchis viverrini - life in the bile duct.</title>
        <authorList>
            <person name="Young N.D."/>
            <person name="Nagarajan N."/>
            <person name="Lin S.J."/>
            <person name="Korhonen P.K."/>
            <person name="Jex A.R."/>
            <person name="Hall R.S."/>
            <person name="Safavi-Hemami H."/>
            <person name="Kaewkong W."/>
            <person name="Bertrand D."/>
            <person name="Gao S."/>
            <person name="Seet Q."/>
            <person name="Wongkham S."/>
            <person name="Teh B.T."/>
            <person name="Wongkham C."/>
            <person name="Intapan P.M."/>
            <person name="Maleewong W."/>
            <person name="Yang X."/>
            <person name="Hu M."/>
            <person name="Wang Z."/>
            <person name="Hofmann A."/>
            <person name="Sternberg P.W."/>
            <person name="Tan P."/>
            <person name="Wang J."/>
            <person name="Gasser R.B."/>
        </authorList>
    </citation>
    <scope>NUCLEOTIDE SEQUENCE [LARGE SCALE GENOMIC DNA]</scope>
</reference>
<organism evidence="1 2">
    <name type="scientific">Opisthorchis viverrini</name>
    <name type="common">Southeast Asian liver fluke</name>
    <dbReference type="NCBI Taxonomy" id="6198"/>
    <lineage>
        <taxon>Eukaryota</taxon>
        <taxon>Metazoa</taxon>
        <taxon>Spiralia</taxon>
        <taxon>Lophotrochozoa</taxon>
        <taxon>Platyhelminthes</taxon>
        <taxon>Trematoda</taxon>
        <taxon>Digenea</taxon>
        <taxon>Opisthorchiida</taxon>
        <taxon>Opisthorchiata</taxon>
        <taxon>Opisthorchiidae</taxon>
        <taxon>Opisthorchis</taxon>
    </lineage>
</organism>
<evidence type="ECO:0000313" key="2">
    <source>
        <dbReference type="Proteomes" id="UP000054324"/>
    </source>
</evidence>
<dbReference type="KEGG" id="ovi:T265_08188"/>
<name>A0A074Z9Y1_OPIVI</name>
<keyword evidence="2" id="KW-1185">Reference proteome</keyword>
<sequence length="397" mass="44707">MFVSPQQLSTLQPYPRLGNCVPNNWTRKKERKRSAVALSRCLAAMPPEGSTRAGILPGCPSLDRGSRVAEVGFEPRTFRTVFGPSWSADVRLDRTTFGVKGHRNPYDLSRDLHVAMLVGTLHPIGMKRRQQRAVNTEGRASIKGWKHFTELDPNSCLCAVPLSGSIKINAYQRGKWCLFVESVYSSKNCSSETEKGQFYQNLSRLFPSARRKYIVILADDIGGRLRVDAQRTDNCERLLHLCADHRLFLDSANFQQKHSHQVTTSFSVSVTRTEAEHLHSSTLIRIELIWLESYWKSLVMQMSKITGGVNGRELKLSEFRAVCPSHLARLGGQWISLRLADPIVVRKTVPAISDYDGVRMFLKHRMIESLKDDRMPMDCGGLKLEKAFAAGNSRSSS</sequence>
<dbReference type="AlphaFoldDB" id="A0A074Z9Y1"/>
<accession>A0A074Z9Y1</accession>